<name>B8C2S9_THAPS</name>
<sequence length="808" mass="89412">MGGTADIDAIWRSMQSKDDAYSLVGKKHVQPKAKTLTSVIPQIGKPFDIESVSQAPIPIEVARKKSTSNSICDELFDGINIETSLASIGGGDSDDEDDDNNPNNTSDEEPNLCRLERLSSLLRSDDLKDVITTLGQSCDTPPELNFPPPYDKTTIKLNQNLSLVSDLARPPYLPQGGTNDVLQPDSPSVLNNSSIADATTTKVNLQTILDTCGSVLFCLIGDSTSERCRCLSLDCIQSLLLAGIDIGRHVPYLIPALAARFPSCSYDKDLEVFVQDSQSHELYKRGGAIDRQDRDGLLAPNCSFPVIEPSEELRLELCRTFSCLLRGLLVRDAVMILDAYFPEMIYSLQASLKDPFPNVKVEACRILVQLLRVSNWELGAKFFATGIARSVLPNCRHRNTKVVISAMDLLEASVCVPDRAKVKGAGTSAISDLVGFREENVLPIAAFYDPKYSVSVNTLAELASHKNPRVRLRCCKMLSSLLVLLPDRYDHQQRLLPYVLSFINDNSVDVQEAALGCIEKCGSQYECEHPGDVIERRQLGVDGEATIDYDIGLPNPFTHRPSLGARLYVRSNTGRFFLAILGELSNWREQTRKRSAELLLTLIVYCEQHLTKDFQHTLNSIAKVVEMERTSQREHDHLKILDTICEILQLASKYVDPLAYLPLMLPRIVGDTSSATTNSEDGTVSERTRCSYVTILVSLIKGSSLHRLLSHWQHLATLFTSTNCIGSFVGTQIRAESLNALSVLIGKVSNEKDVIIFVSYLTDIGETLKARSTLLVCNEALLNCDEKLATECSDKIVKIISCINQYRD</sequence>
<keyword evidence="5" id="KW-1185">Reference proteome</keyword>
<reference evidence="4 5" key="1">
    <citation type="journal article" date="2004" name="Science">
        <title>The genome of the diatom Thalassiosira pseudonana: ecology, evolution, and metabolism.</title>
        <authorList>
            <person name="Armbrust E.V."/>
            <person name="Berges J.A."/>
            <person name="Bowler C."/>
            <person name="Green B.R."/>
            <person name="Martinez D."/>
            <person name="Putnam N.H."/>
            <person name="Zhou S."/>
            <person name="Allen A.E."/>
            <person name="Apt K.E."/>
            <person name="Bechner M."/>
            <person name="Brzezinski M.A."/>
            <person name="Chaal B.K."/>
            <person name="Chiovitti A."/>
            <person name="Davis A.K."/>
            <person name="Demarest M.S."/>
            <person name="Detter J.C."/>
            <person name="Glavina T."/>
            <person name="Goodstein D."/>
            <person name="Hadi M.Z."/>
            <person name="Hellsten U."/>
            <person name="Hildebrand M."/>
            <person name="Jenkins B.D."/>
            <person name="Jurka J."/>
            <person name="Kapitonov V.V."/>
            <person name="Kroger N."/>
            <person name="Lau W.W."/>
            <person name="Lane T.W."/>
            <person name="Larimer F.W."/>
            <person name="Lippmeier J.C."/>
            <person name="Lucas S."/>
            <person name="Medina M."/>
            <person name="Montsant A."/>
            <person name="Obornik M."/>
            <person name="Parker M.S."/>
            <person name="Palenik B."/>
            <person name="Pazour G.J."/>
            <person name="Richardson P.M."/>
            <person name="Rynearson T.A."/>
            <person name="Saito M.A."/>
            <person name="Schwartz D.C."/>
            <person name="Thamatrakoln K."/>
            <person name="Valentin K."/>
            <person name="Vardi A."/>
            <person name="Wilkerson F.P."/>
            <person name="Rokhsar D.S."/>
        </authorList>
    </citation>
    <scope>NUCLEOTIDE SEQUENCE [LARGE SCALE GENOMIC DNA]</scope>
    <source>
        <strain evidence="4 5">CCMP1335</strain>
    </source>
</reference>
<evidence type="ECO:0000313" key="5">
    <source>
        <dbReference type="Proteomes" id="UP000001449"/>
    </source>
</evidence>
<organism evidence="4 5">
    <name type="scientific">Thalassiosira pseudonana</name>
    <name type="common">Marine diatom</name>
    <name type="synonym">Cyclotella nana</name>
    <dbReference type="NCBI Taxonomy" id="35128"/>
    <lineage>
        <taxon>Eukaryota</taxon>
        <taxon>Sar</taxon>
        <taxon>Stramenopiles</taxon>
        <taxon>Ochrophyta</taxon>
        <taxon>Bacillariophyta</taxon>
        <taxon>Coscinodiscophyceae</taxon>
        <taxon>Thalassiosirophycidae</taxon>
        <taxon>Thalassiosirales</taxon>
        <taxon>Thalassiosiraceae</taxon>
        <taxon>Thalassiosira</taxon>
    </lineage>
</organism>
<feature type="region of interest" description="Disordered" evidence="1">
    <location>
        <begin position="86"/>
        <end position="112"/>
    </location>
</feature>
<feature type="compositionally biased region" description="Acidic residues" evidence="1">
    <location>
        <begin position="92"/>
        <end position="110"/>
    </location>
</feature>
<dbReference type="InterPro" id="IPR011989">
    <property type="entry name" value="ARM-like"/>
</dbReference>
<dbReference type="InterPro" id="IPR016024">
    <property type="entry name" value="ARM-type_fold"/>
</dbReference>
<dbReference type="HOGENOM" id="CLU_349017_0_0_1"/>
<dbReference type="AlphaFoldDB" id="B8C2S9"/>
<dbReference type="eggNOG" id="ENOG502QRXT">
    <property type="taxonomic scope" value="Eukaryota"/>
</dbReference>
<feature type="domain" description="Dynein axonemal assembly factor 5 HEAT-repeat" evidence="2">
    <location>
        <begin position="558"/>
        <end position="725"/>
    </location>
</feature>
<dbReference type="InterPro" id="IPR052623">
    <property type="entry name" value="DAAF5"/>
</dbReference>
<dbReference type="Gene3D" id="1.25.10.10">
    <property type="entry name" value="Leucine-rich Repeat Variant"/>
    <property type="match status" value="1"/>
</dbReference>
<dbReference type="Pfam" id="PF25757">
    <property type="entry name" value="TPR_DNAAF5"/>
    <property type="match status" value="2"/>
</dbReference>
<dbReference type="Proteomes" id="UP000001449">
    <property type="component" value="Chromosome 5"/>
</dbReference>
<gene>
    <name evidence="4" type="ORF">THAPSDRAFT_5393</name>
</gene>
<feature type="domain" description="Dynein axonemal assembly factor 5 TPR repeats" evidence="3">
    <location>
        <begin position="456"/>
        <end position="530"/>
    </location>
</feature>
<dbReference type="PANTHER" id="PTHR16216:SF10">
    <property type="entry name" value="RNA POLYMERASE II ASSEMBLY FACTOR RTP1 C-TERMINAL DOMAIN-CONTAINING PROTEIN"/>
    <property type="match status" value="1"/>
</dbReference>
<dbReference type="KEGG" id="tps:THAPSDRAFT_5393"/>
<feature type="domain" description="Dynein axonemal assembly factor 5 TPR repeats" evidence="3">
    <location>
        <begin position="306"/>
        <end position="414"/>
    </location>
</feature>
<evidence type="ECO:0000259" key="3">
    <source>
        <dbReference type="Pfam" id="PF25757"/>
    </source>
</evidence>
<evidence type="ECO:0000259" key="2">
    <source>
        <dbReference type="Pfam" id="PF24573"/>
    </source>
</evidence>
<dbReference type="SUPFAM" id="SSF48371">
    <property type="entry name" value="ARM repeat"/>
    <property type="match status" value="1"/>
</dbReference>
<dbReference type="GeneID" id="7450049"/>
<dbReference type="PANTHER" id="PTHR16216">
    <property type="entry name" value="DYNEIN ASSEMBLY FACTOR 5, AXONEMAL"/>
    <property type="match status" value="1"/>
</dbReference>
<evidence type="ECO:0000256" key="1">
    <source>
        <dbReference type="SAM" id="MobiDB-lite"/>
    </source>
</evidence>
<dbReference type="RefSeq" id="XP_002290250.1">
    <property type="nucleotide sequence ID" value="XM_002290214.1"/>
</dbReference>
<protein>
    <submittedName>
        <fullName evidence="4">Uncharacterized protein</fullName>
    </submittedName>
</protein>
<evidence type="ECO:0000313" key="4">
    <source>
        <dbReference type="EMBL" id="EED92002.1"/>
    </source>
</evidence>
<dbReference type="Pfam" id="PF24573">
    <property type="entry name" value="HEAT_DAAF5"/>
    <property type="match status" value="1"/>
</dbReference>
<proteinExistence type="predicted"/>
<dbReference type="PaxDb" id="35128-Thaps5393"/>
<accession>B8C2S9</accession>
<dbReference type="InParanoid" id="B8C2S9"/>
<dbReference type="EMBL" id="CM000642">
    <property type="protein sequence ID" value="EED92002.1"/>
    <property type="molecule type" value="Genomic_DNA"/>
</dbReference>
<dbReference type="InterPro" id="IPR057978">
    <property type="entry name" value="TPR_DAAF5"/>
</dbReference>
<dbReference type="InterPro" id="IPR056497">
    <property type="entry name" value="HEAT_DAAF5"/>
</dbReference>
<reference evidence="4 5" key="2">
    <citation type="journal article" date="2008" name="Nature">
        <title>The Phaeodactylum genome reveals the evolutionary history of diatom genomes.</title>
        <authorList>
            <person name="Bowler C."/>
            <person name="Allen A.E."/>
            <person name="Badger J.H."/>
            <person name="Grimwood J."/>
            <person name="Jabbari K."/>
            <person name="Kuo A."/>
            <person name="Maheswari U."/>
            <person name="Martens C."/>
            <person name="Maumus F."/>
            <person name="Otillar R.P."/>
            <person name="Rayko E."/>
            <person name="Salamov A."/>
            <person name="Vandepoele K."/>
            <person name="Beszteri B."/>
            <person name="Gruber A."/>
            <person name="Heijde M."/>
            <person name="Katinka M."/>
            <person name="Mock T."/>
            <person name="Valentin K."/>
            <person name="Verret F."/>
            <person name="Berges J.A."/>
            <person name="Brownlee C."/>
            <person name="Cadoret J.P."/>
            <person name="Chiovitti A."/>
            <person name="Choi C.J."/>
            <person name="Coesel S."/>
            <person name="De Martino A."/>
            <person name="Detter J.C."/>
            <person name="Durkin C."/>
            <person name="Falciatore A."/>
            <person name="Fournet J."/>
            <person name="Haruta M."/>
            <person name="Huysman M.J."/>
            <person name="Jenkins B.D."/>
            <person name="Jiroutova K."/>
            <person name="Jorgensen R.E."/>
            <person name="Joubert Y."/>
            <person name="Kaplan A."/>
            <person name="Kroger N."/>
            <person name="Kroth P.G."/>
            <person name="La Roche J."/>
            <person name="Lindquist E."/>
            <person name="Lommer M."/>
            <person name="Martin-Jezequel V."/>
            <person name="Lopez P.J."/>
            <person name="Lucas S."/>
            <person name="Mangogna M."/>
            <person name="McGinnis K."/>
            <person name="Medlin L.K."/>
            <person name="Montsant A."/>
            <person name="Oudot-Le Secq M.P."/>
            <person name="Napoli C."/>
            <person name="Obornik M."/>
            <person name="Parker M.S."/>
            <person name="Petit J.L."/>
            <person name="Porcel B.M."/>
            <person name="Poulsen N."/>
            <person name="Robison M."/>
            <person name="Rychlewski L."/>
            <person name="Rynearson T.A."/>
            <person name="Schmutz J."/>
            <person name="Shapiro H."/>
            <person name="Siaut M."/>
            <person name="Stanley M."/>
            <person name="Sussman M.R."/>
            <person name="Taylor A.R."/>
            <person name="Vardi A."/>
            <person name="von Dassow P."/>
            <person name="Vyverman W."/>
            <person name="Willis A."/>
            <person name="Wyrwicz L.S."/>
            <person name="Rokhsar D.S."/>
            <person name="Weissenbach J."/>
            <person name="Armbrust E.V."/>
            <person name="Green B.R."/>
            <person name="Van de Peer Y."/>
            <person name="Grigoriev I.V."/>
        </authorList>
    </citation>
    <scope>NUCLEOTIDE SEQUENCE [LARGE SCALE GENOMIC DNA]</scope>
    <source>
        <strain evidence="4 5">CCMP1335</strain>
    </source>
</reference>